<sequence>MNNISLLLKELNVICEDYERREKLTEYFQFTSDIHRMIYTINTVEDCHHQIRKVTKK</sequence>
<evidence type="ECO:0000313" key="2">
    <source>
        <dbReference type="Proteomes" id="UP000003566"/>
    </source>
</evidence>
<protein>
    <submittedName>
        <fullName evidence="1">Uncharacterized protein</fullName>
    </submittedName>
</protein>
<dbReference type="HOGENOM" id="CLU_2987343_0_0_10"/>
<proteinExistence type="predicted"/>
<name>I9UTX7_9BACE</name>
<accession>I9UTX7</accession>
<reference evidence="1 2" key="1">
    <citation type="submission" date="2012-02" db="EMBL/GenBank/DDBJ databases">
        <title>The Genome Sequence of Bacteroides xylanisolvens CL03T12C04.</title>
        <authorList>
            <consortium name="The Broad Institute Genome Sequencing Platform"/>
            <person name="Earl A."/>
            <person name="Ward D."/>
            <person name="Feldgarden M."/>
            <person name="Gevers D."/>
            <person name="Zitomersky N.L."/>
            <person name="Coyne M.J."/>
            <person name="Comstock L.E."/>
            <person name="Young S.K."/>
            <person name="Zeng Q."/>
            <person name="Gargeya S."/>
            <person name="Fitzgerald M."/>
            <person name="Haas B."/>
            <person name="Abouelleil A."/>
            <person name="Alvarado L."/>
            <person name="Arachchi H.M."/>
            <person name="Berlin A."/>
            <person name="Chapman S.B."/>
            <person name="Gearin G."/>
            <person name="Goldberg J."/>
            <person name="Griggs A."/>
            <person name="Gujja S."/>
            <person name="Hansen M."/>
            <person name="Heiman D."/>
            <person name="Howarth C."/>
            <person name="Larimer J."/>
            <person name="Lui A."/>
            <person name="MacDonald P.J.P."/>
            <person name="McCowen C."/>
            <person name="Montmayeur A."/>
            <person name="Murphy C."/>
            <person name="Neiman D."/>
            <person name="Pearson M."/>
            <person name="Priest M."/>
            <person name="Roberts A."/>
            <person name="Saif S."/>
            <person name="Shea T."/>
            <person name="Sisk P."/>
            <person name="Stolte C."/>
            <person name="Sykes S."/>
            <person name="Wortman J."/>
            <person name="Nusbaum C."/>
            <person name="Birren B."/>
        </authorList>
    </citation>
    <scope>NUCLEOTIDE SEQUENCE [LARGE SCALE GENOMIC DNA]</scope>
    <source>
        <strain evidence="1 2">CL03T12C04</strain>
    </source>
</reference>
<gene>
    <name evidence="1" type="ORF">HMPREF1074_02106</name>
</gene>
<evidence type="ECO:0000313" key="1">
    <source>
        <dbReference type="EMBL" id="EIY86226.1"/>
    </source>
</evidence>
<dbReference type="PATRIC" id="fig|997892.3.peg.2162"/>
<dbReference type="EMBL" id="AGXE01000013">
    <property type="protein sequence ID" value="EIY86226.1"/>
    <property type="molecule type" value="Genomic_DNA"/>
</dbReference>
<dbReference type="Proteomes" id="UP000003566">
    <property type="component" value="Unassembled WGS sequence"/>
</dbReference>
<dbReference type="AlphaFoldDB" id="I9UTX7"/>
<organism evidence="1 2">
    <name type="scientific">Bacteroides xylanisolvens CL03T12C04</name>
    <dbReference type="NCBI Taxonomy" id="997892"/>
    <lineage>
        <taxon>Bacteria</taxon>
        <taxon>Pseudomonadati</taxon>
        <taxon>Bacteroidota</taxon>
        <taxon>Bacteroidia</taxon>
        <taxon>Bacteroidales</taxon>
        <taxon>Bacteroidaceae</taxon>
        <taxon>Bacteroides</taxon>
    </lineage>
</organism>
<comment type="caution">
    <text evidence="1">The sequence shown here is derived from an EMBL/GenBank/DDBJ whole genome shotgun (WGS) entry which is preliminary data.</text>
</comment>